<keyword evidence="2" id="KW-1185">Reference proteome</keyword>
<comment type="caution">
    <text evidence="1">The sequence shown here is derived from an EMBL/GenBank/DDBJ whole genome shotgun (WGS) entry which is preliminary data.</text>
</comment>
<protein>
    <submittedName>
        <fullName evidence="1">Uncharacterized protein</fullName>
    </submittedName>
</protein>
<evidence type="ECO:0000313" key="2">
    <source>
        <dbReference type="Proteomes" id="UP000823775"/>
    </source>
</evidence>
<dbReference type="Proteomes" id="UP000823775">
    <property type="component" value="Unassembled WGS sequence"/>
</dbReference>
<organism evidence="1 2">
    <name type="scientific">Datura stramonium</name>
    <name type="common">Jimsonweed</name>
    <name type="synonym">Common thornapple</name>
    <dbReference type="NCBI Taxonomy" id="4076"/>
    <lineage>
        <taxon>Eukaryota</taxon>
        <taxon>Viridiplantae</taxon>
        <taxon>Streptophyta</taxon>
        <taxon>Embryophyta</taxon>
        <taxon>Tracheophyta</taxon>
        <taxon>Spermatophyta</taxon>
        <taxon>Magnoliopsida</taxon>
        <taxon>eudicotyledons</taxon>
        <taxon>Gunneridae</taxon>
        <taxon>Pentapetalae</taxon>
        <taxon>asterids</taxon>
        <taxon>lamiids</taxon>
        <taxon>Solanales</taxon>
        <taxon>Solanaceae</taxon>
        <taxon>Solanoideae</taxon>
        <taxon>Datureae</taxon>
        <taxon>Datura</taxon>
    </lineage>
</organism>
<accession>A0ABS8Y6T8</accession>
<feature type="non-terminal residue" evidence="1">
    <location>
        <position position="56"/>
    </location>
</feature>
<gene>
    <name evidence="1" type="ORF">HAX54_016249</name>
</gene>
<reference evidence="1 2" key="1">
    <citation type="journal article" date="2021" name="BMC Genomics">
        <title>Datura genome reveals duplications of psychoactive alkaloid biosynthetic genes and high mutation rate following tissue culture.</title>
        <authorList>
            <person name="Rajewski A."/>
            <person name="Carter-House D."/>
            <person name="Stajich J."/>
            <person name="Litt A."/>
        </authorList>
    </citation>
    <scope>NUCLEOTIDE SEQUENCE [LARGE SCALE GENOMIC DNA]</scope>
    <source>
        <strain evidence="1">AR-01</strain>
    </source>
</reference>
<proteinExistence type="predicted"/>
<evidence type="ECO:0000313" key="1">
    <source>
        <dbReference type="EMBL" id="MCE5166237.1"/>
    </source>
</evidence>
<sequence>SQLCLCATVPLSSRPRLLLLASRESRPRLIPPAANLNTSPVTPALGSLFADSPQPS</sequence>
<name>A0ABS8Y6T8_DATST</name>
<dbReference type="EMBL" id="JACEIK010020481">
    <property type="protein sequence ID" value="MCE5166237.1"/>
    <property type="molecule type" value="Genomic_DNA"/>
</dbReference>
<feature type="non-terminal residue" evidence="1">
    <location>
        <position position="1"/>
    </location>
</feature>